<dbReference type="AlphaFoldDB" id="A0A2A2J2D4"/>
<dbReference type="PANTHER" id="PTHR23334">
    <property type="entry name" value="CCAAT/ENHANCER BINDING PROTEIN"/>
    <property type="match status" value="1"/>
</dbReference>
<dbReference type="InterPro" id="IPR004827">
    <property type="entry name" value="bZIP"/>
</dbReference>
<gene>
    <name evidence="3" type="ORF">WR25_04114</name>
</gene>
<dbReference type="InterPro" id="IPR031106">
    <property type="entry name" value="C/EBP"/>
</dbReference>
<dbReference type="PANTHER" id="PTHR23334:SF74">
    <property type="entry name" value="BZIP TRANSCRIPTION FACTOR 8"/>
    <property type="match status" value="1"/>
</dbReference>
<feature type="domain" description="BZIP" evidence="2">
    <location>
        <begin position="80"/>
        <end position="138"/>
    </location>
</feature>
<dbReference type="CDD" id="cd14695">
    <property type="entry name" value="bZIP_HLF"/>
    <property type="match status" value="1"/>
</dbReference>
<feature type="compositionally biased region" description="Polar residues" evidence="1">
    <location>
        <begin position="166"/>
        <end position="180"/>
    </location>
</feature>
<accession>A0A2A2J2D4</accession>
<dbReference type="STRING" id="2018661.A0A2A2J2D4"/>
<sequence>MLPSSMSYTPMAPFDPTQPHAHFQFNHYAYNPSLANFYSTPVAPASSYYTPHSEGAYVKSESASDESPESNNQNGDPRKNPKYREKRERNNEAAKKSRLARKAREKKLQEENQILKAKIHDYEQQVAMLQRTLNSVKNTSMSENEYCSSMPGSAMCGPQPPAGNGSLPSTPFRETQNLPPSNLFVNVSLYHPQQNQ</sequence>
<dbReference type="GO" id="GO:0006351">
    <property type="term" value="P:DNA-templated transcription"/>
    <property type="evidence" value="ECO:0007669"/>
    <property type="project" value="InterPro"/>
</dbReference>
<organism evidence="3 4">
    <name type="scientific">Diploscapter pachys</name>
    <dbReference type="NCBI Taxonomy" id="2018661"/>
    <lineage>
        <taxon>Eukaryota</taxon>
        <taxon>Metazoa</taxon>
        <taxon>Ecdysozoa</taxon>
        <taxon>Nematoda</taxon>
        <taxon>Chromadorea</taxon>
        <taxon>Rhabditida</taxon>
        <taxon>Rhabditina</taxon>
        <taxon>Rhabditomorpha</taxon>
        <taxon>Rhabditoidea</taxon>
        <taxon>Rhabditidae</taxon>
        <taxon>Diploscapter</taxon>
    </lineage>
</organism>
<dbReference type="GO" id="GO:0000978">
    <property type="term" value="F:RNA polymerase II cis-regulatory region sequence-specific DNA binding"/>
    <property type="evidence" value="ECO:0007669"/>
    <property type="project" value="TreeGrafter"/>
</dbReference>
<dbReference type="EMBL" id="LIAE01010755">
    <property type="protein sequence ID" value="PAV55734.1"/>
    <property type="molecule type" value="Genomic_DNA"/>
</dbReference>
<feature type="region of interest" description="Disordered" evidence="1">
    <location>
        <begin position="57"/>
        <end position="107"/>
    </location>
</feature>
<feature type="compositionally biased region" description="Basic residues" evidence="1">
    <location>
        <begin position="96"/>
        <end position="105"/>
    </location>
</feature>
<comment type="caution">
    <text evidence="3">The sequence shown here is derived from an EMBL/GenBank/DDBJ whole genome shotgun (WGS) entry which is preliminary data.</text>
</comment>
<feature type="compositionally biased region" description="Basic and acidic residues" evidence="1">
    <location>
        <begin position="76"/>
        <end position="95"/>
    </location>
</feature>
<dbReference type="Gene3D" id="1.20.5.170">
    <property type="match status" value="1"/>
</dbReference>
<dbReference type="InterPro" id="IPR046347">
    <property type="entry name" value="bZIP_sf"/>
</dbReference>
<name>A0A2A2J2D4_9BILA</name>
<evidence type="ECO:0000259" key="2">
    <source>
        <dbReference type="PROSITE" id="PS50217"/>
    </source>
</evidence>
<dbReference type="SUPFAM" id="SSF57959">
    <property type="entry name" value="Leucine zipper domain"/>
    <property type="match status" value="1"/>
</dbReference>
<evidence type="ECO:0000256" key="1">
    <source>
        <dbReference type="SAM" id="MobiDB-lite"/>
    </source>
</evidence>
<evidence type="ECO:0000313" key="4">
    <source>
        <dbReference type="Proteomes" id="UP000218231"/>
    </source>
</evidence>
<reference evidence="3 4" key="1">
    <citation type="journal article" date="2017" name="Curr. Biol.">
        <title>Genome architecture and evolution of a unichromosomal asexual nematode.</title>
        <authorList>
            <person name="Fradin H."/>
            <person name="Zegar C."/>
            <person name="Gutwein M."/>
            <person name="Lucas J."/>
            <person name="Kovtun M."/>
            <person name="Corcoran D."/>
            <person name="Baugh L.R."/>
            <person name="Kiontke K."/>
            <person name="Gunsalus K."/>
            <person name="Fitch D.H."/>
            <person name="Piano F."/>
        </authorList>
    </citation>
    <scope>NUCLEOTIDE SEQUENCE [LARGE SCALE GENOMIC DNA]</scope>
    <source>
        <strain evidence="3">PF1309</strain>
    </source>
</reference>
<keyword evidence="4" id="KW-1185">Reference proteome</keyword>
<dbReference type="SMART" id="SM00338">
    <property type="entry name" value="BRLZ"/>
    <property type="match status" value="1"/>
</dbReference>
<feature type="region of interest" description="Disordered" evidence="1">
    <location>
        <begin position="153"/>
        <end position="180"/>
    </location>
</feature>
<dbReference type="Proteomes" id="UP000218231">
    <property type="component" value="Unassembled WGS sequence"/>
</dbReference>
<dbReference type="Pfam" id="PF07716">
    <property type="entry name" value="bZIP_2"/>
    <property type="match status" value="1"/>
</dbReference>
<dbReference type="GO" id="GO:0000981">
    <property type="term" value="F:DNA-binding transcription factor activity, RNA polymerase II-specific"/>
    <property type="evidence" value="ECO:0007669"/>
    <property type="project" value="TreeGrafter"/>
</dbReference>
<protein>
    <recommendedName>
        <fullName evidence="2">BZIP domain-containing protein</fullName>
    </recommendedName>
</protein>
<dbReference type="PROSITE" id="PS50217">
    <property type="entry name" value="BZIP"/>
    <property type="match status" value="1"/>
</dbReference>
<proteinExistence type="predicted"/>
<evidence type="ECO:0000313" key="3">
    <source>
        <dbReference type="EMBL" id="PAV55734.1"/>
    </source>
</evidence>